<keyword evidence="2" id="KW-1185">Reference proteome</keyword>
<dbReference type="OrthoDB" id="10539417at2759"/>
<proteinExistence type="predicted"/>
<dbReference type="Proteomes" id="UP000242715">
    <property type="component" value="Unassembled WGS sequence"/>
</dbReference>
<dbReference type="AlphaFoldDB" id="A0A2Z6MR06"/>
<dbReference type="EMBL" id="DF973328">
    <property type="protein sequence ID" value="GAU26020.1"/>
    <property type="molecule type" value="Genomic_DNA"/>
</dbReference>
<dbReference type="GO" id="GO:0051307">
    <property type="term" value="P:meiotic chromosome separation"/>
    <property type="evidence" value="ECO:0007669"/>
    <property type="project" value="TreeGrafter"/>
</dbReference>
<dbReference type="PANTHER" id="PTHR12792:SF0">
    <property type="entry name" value="SEPARIN"/>
    <property type="match status" value="1"/>
</dbReference>
<evidence type="ECO:0000313" key="1">
    <source>
        <dbReference type="EMBL" id="GAU26020.1"/>
    </source>
</evidence>
<accession>A0A2Z6MR06</accession>
<dbReference type="GO" id="GO:0005634">
    <property type="term" value="C:nucleus"/>
    <property type="evidence" value="ECO:0007669"/>
    <property type="project" value="InterPro"/>
</dbReference>
<evidence type="ECO:0000313" key="2">
    <source>
        <dbReference type="Proteomes" id="UP000242715"/>
    </source>
</evidence>
<name>A0A2Z6MR06_TRISU</name>
<gene>
    <name evidence="1" type="ORF">TSUD_64080</name>
</gene>
<dbReference type="InterPro" id="IPR005314">
    <property type="entry name" value="Peptidase_C50"/>
</dbReference>
<organism evidence="1 2">
    <name type="scientific">Trifolium subterraneum</name>
    <name type="common">Subterranean clover</name>
    <dbReference type="NCBI Taxonomy" id="3900"/>
    <lineage>
        <taxon>Eukaryota</taxon>
        <taxon>Viridiplantae</taxon>
        <taxon>Streptophyta</taxon>
        <taxon>Embryophyta</taxon>
        <taxon>Tracheophyta</taxon>
        <taxon>Spermatophyta</taxon>
        <taxon>Magnoliopsida</taxon>
        <taxon>eudicotyledons</taxon>
        <taxon>Gunneridae</taxon>
        <taxon>Pentapetalae</taxon>
        <taxon>rosids</taxon>
        <taxon>fabids</taxon>
        <taxon>Fabales</taxon>
        <taxon>Fabaceae</taxon>
        <taxon>Papilionoideae</taxon>
        <taxon>50 kb inversion clade</taxon>
        <taxon>NPAAA clade</taxon>
        <taxon>Hologalegina</taxon>
        <taxon>IRL clade</taxon>
        <taxon>Trifolieae</taxon>
        <taxon>Trifolium</taxon>
    </lineage>
</organism>
<protein>
    <submittedName>
        <fullName evidence="1">Uncharacterized protein</fullName>
    </submittedName>
</protein>
<dbReference type="GO" id="GO:0005737">
    <property type="term" value="C:cytoplasm"/>
    <property type="evidence" value="ECO:0007669"/>
    <property type="project" value="TreeGrafter"/>
</dbReference>
<dbReference type="GO" id="GO:0072686">
    <property type="term" value="C:mitotic spindle"/>
    <property type="evidence" value="ECO:0007669"/>
    <property type="project" value="TreeGrafter"/>
</dbReference>
<reference evidence="2" key="1">
    <citation type="journal article" date="2017" name="Front. Plant Sci.">
        <title>Climate Clever Clovers: New Paradigm to Reduce the Environmental Footprint of Ruminants by Breeding Low Methanogenic Forages Utilizing Haplotype Variation.</title>
        <authorList>
            <person name="Kaur P."/>
            <person name="Appels R."/>
            <person name="Bayer P.E."/>
            <person name="Keeble-Gagnere G."/>
            <person name="Wang J."/>
            <person name="Hirakawa H."/>
            <person name="Shirasawa K."/>
            <person name="Vercoe P."/>
            <person name="Stefanova K."/>
            <person name="Durmic Z."/>
            <person name="Nichols P."/>
            <person name="Revell C."/>
            <person name="Isobe S.N."/>
            <person name="Edwards D."/>
            <person name="Erskine W."/>
        </authorList>
    </citation>
    <scope>NUCLEOTIDE SEQUENCE [LARGE SCALE GENOMIC DNA]</scope>
    <source>
        <strain evidence="2">cv. Daliak</strain>
    </source>
</reference>
<dbReference type="GO" id="GO:0006508">
    <property type="term" value="P:proteolysis"/>
    <property type="evidence" value="ECO:0007669"/>
    <property type="project" value="InterPro"/>
</dbReference>
<sequence length="374" mass="42813">MARKFKKAKNLLKRAKEEVKIEDRISDLSEAITIMQGILPNFVGDKISLHQHLFERIAEDLKAALSLWPNDETLPAIMFYDIIDLLQMKGSMEDVNSLLINILQSTSSTDWLSALWTARRLNHPLCCSPISESFIPHLSEQFQDKSSTLFKDAGDERYYVEKISKDEDPPSYTFGLAYAHLEKSRQQASTGDVNEGLWGCPKCHSLIRSTLYGDRGELQKSKSTAKAREDYTVAVKEINSSLWKRKNNVSCRERFDTWQDLSSHFSESKSLYDLVNFKWECFRRQLAIELQIGLGECYSGEDEAGKVLLQNISLLAGGNPFSHTLKSIDQDFFGNFVAIESTSDMFAVQQAEVIHTICWYCLKYYHSGFVRYLF</sequence>
<dbReference type="GO" id="GO:0004197">
    <property type="term" value="F:cysteine-type endopeptidase activity"/>
    <property type="evidence" value="ECO:0007669"/>
    <property type="project" value="InterPro"/>
</dbReference>
<dbReference type="PANTHER" id="PTHR12792">
    <property type="entry name" value="EXTRA SPINDLE POLES 1-RELATED"/>
    <property type="match status" value="1"/>
</dbReference>